<proteinExistence type="predicted"/>
<protein>
    <submittedName>
        <fullName evidence="2">Uncharacterized protein</fullName>
    </submittedName>
</protein>
<feature type="transmembrane region" description="Helical" evidence="1">
    <location>
        <begin position="42"/>
        <end position="60"/>
    </location>
</feature>
<name>A0A6C0JS98_9ZZZZ</name>
<organism evidence="2">
    <name type="scientific">viral metagenome</name>
    <dbReference type="NCBI Taxonomy" id="1070528"/>
    <lineage>
        <taxon>unclassified sequences</taxon>
        <taxon>metagenomes</taxon>
        <taxon>organismal metagenomes</taxon>
    </lineage>
</organism>
<evidence type="ECO:0000313" key="2">
    <source>
        <dbReference type="EMBL" id="QHU08635.1"/>
    </source>
</evidence>
<evidence type="ECO:0000256" key="1">
    <source>
        <dbReference type="SAM" id="Phobius"/>
    </source>
</evidence>
<accession>A0A6C0JS98</accession>
<dbReference type="AlphaFoldDB" id="A0A6C0JS98"/>
<keyword evidence="1" id="KW-0812">Transmembrane</keyword>
<dbReference type="EMBL" id="MN740698">
    <property type="protein sequence ID" value="QHU08635.1"/>
    <property type="molecule type" value="Genomic_DNA"/>
</dbReference>
<reference evidence="2" key="1">
    <citation type="journal article" date="2020" name="Nature">
        <title>Giant virus diversity and host interactions through global metagenomics.</title>
        <authorList>
            <person name="Schulz F."/>
            <person name="Roux S."/>
            <person name="Paez-Espino D."/>
            <person name="Jungbluth S."/>
            <person name="Walsh D.A."/>
            <person name="Denef V.J."/>
            <person name="McMahon K.D."/>
            <person name="Konstantinidis K.T."/>
            <person name="Eloe-Fadrosh E.A."/>
            <person name="Kyrpides N.C."/>
            <person name="Woyke T."/>
        </authorList>
    </citation>
    <scope>NUCLEOTIDE SEQUENCE</scope>
    <source>
        <strain evidence="2">GVMAG-S-1063924-116</strain>
    </source>
</reference>
<feature type="transmembrane region" description="Helical" evidence="1">
    <location>
        <begin position="12"/>
        <end position="30"/>
    </location>
</feature>
<sequence>MGYGQTPPPPTYTPSCIVVYTGVLLVEIVYPPWSSMGRAGVYYFYSLLLLVYRSTYLYGLPGGVLVLSSV</sequence>
<keyword evidence="1" id="KW-1133">Transmembrane helix</keyword>
<keyword evidence="1" id="KW-0472">Membrane</keyword>